<keyword evidence="2" id="KW-0547">Nucleotide-binding</keyword>
<dbReference type="EMBL" id="CP116221">
    <property type="protein sequence ID" value="WCO02971.1"/>
    <property type="molecule type" value="Genomic_DNA"/>
</dbReference>
<gene>
    <name evidence="2" type="ORF">MUN68_005635</name>
</gene>
<reference evidence="2 3" key="1">
    <citation type="submission" date="2023-01" db="EMBL/GenBank/DDBJ databases">
        <title>Psychroserpens ponticola sp. nov., isolated from seawater.</title>
        <authorList>
            <person name="Kristyanto S."/>
            <person name="Jung J."/>
            <person name="Kim J.M."/>
            <person name="Jeon C.O."/>
        </authorList>
    </citation>
    <scope>NUCLEOTIDE SEQUENCE [LARGE SCALE GENOMIC DNA]</scope>
    <source>
        <strain evidence="2 3">MSW6</strain>
    </source>
</reference>
<evidence type="ECO:0000313" key="3">
    <source>
        <dbReference type="Proteomes" id="UP001202717"/>
    </source>
</evidence>
<dbReference type="RefSeq" id="WP_249995688.1">
    <property type="nucleotide sequence ID" value="NZ_CP116221.1"/>
</dbReference>
<dbReference type="PANTHER" id="PTHR34704:SF1">
    <property type="entry name" value="ATPASE"/>
    <property type="match status" value="1"/>
</dbReference>
<protein>
    <submittedName>
        <fullName evidence="2">ATP-binding protein</fullName>
    </submittedName>
</protein>
<dbReference type="Proteomes" id="UP001202717">
    <property type="component" value="Chromosome"/>
</dbReference>
<evidence type="ECO:0000259" key="1">
    <source>
        <dbReference type="Pfam" id="PF01637"/>
    </source>
</evidence>
<dbReference type="PANTHER" id="PTHR34704">
    <property type="entry name" value="ATPASE"/>
    <property type="match status" value="1"/>
</dbReference>
<sequence>MKIIGRKEEQQVMKSYQNDKNAHLLAVIGRRRVGKTFLIRQVYKNNKVFEMTGLKNASTKKQLLNFTFQMSKYFNQGDIYSKPESWLEAFNMLTKELENHKGRVKPVVFFDELPWIVSRKSDFMEALGHWWNNWASQQKIIVVVCGSAASWMLKHLVNAKGGLHNRITKLITLMPFTLNETKAFLEEKSVRFTDYQTIQMYLSIGGIPHYLNHISKGKSVPQNIQDLCFAKDGILKSEFDNLYPALFDNAKRHIEIIKALASKASGLNRQEILKRTKMSEGGWFSNILNELETSGFISTFEPLENKKKDMIYRLTDEYSLFYLTFMEGQSKSTNWSRISESQAYKIWCGYAFENLCIKHVDKIKSALQISGVQSSVNSYLHRSDSNFAQGFQIDMLIDRKDDIINICEMKFYSSEFIINKGYAQNIRTKKEGLKAVTKTKKMVHLTFITSYGVVENVHKLELIDNDYTISILFE</sequence>
<dbReference type="GO" id="GO:0005524">
    <property type="term" value="F:ATP binding"/>
    <property type="evidence" value="ECO:0007669"/>
    <property type="project" value="UniProtKB-KW"/>
</dbReference>
<name>A0ABY7S3E0_9FLAO</name>
<dbReference type="SUPFAM" id="SSF52540">
    <property type="entry name" value="P-loop containing nucleoside triphosphate hydrolases"/>
    <property type="match status" value="1"/>
</dbReference>
<keyword evidence="3" id="KW-1185">Reference proteome</keyword>
<dbReference type="InterPro" id="IPR011579">
    <property type="entry name" value="ATPase_dom"/>
</dbReference>
<proteinExistence type="predicted"/>
<organism evidence="2 3">
    <name type="scientific">Psychroserpens ponticola</name>
    <dbReference type="NCBI Taxonomy" id="2932268"/>
    <lineage>
        <taxon>Bacteria</taxon>
        <taxon>Pseudomonadati</taxon>
        <taxon>Bacteroidota</taxon>
        <taxon>Flavobacteriia</taxon>
        <taxon>Flavobacteriales</taxon>
        <taxon>Flavobacteriaceae</taxon>
        <taxon>Psychroserpens</taxon>
    </lineage>
</organism>
<evidence type="ECO:0000313" key="2">
    <source>
        <dbReference type="EMBL" id="WCO02971.1"/>
    </source>
</evidence>
<dbReference type="Pfam" id="PF01637">
    <property type="entry name" value="ATPase_2"/>
    <property type="match status" value="1"/>
</dbReference>
<keyword evidence="2" id="KW-0067">ATP-binding</keyword>
<feature type="domain" description="ATPase" evidence="1">
    <location>
        <begin position="6"/>
        <end position="212"/>
    </location>
</feature>
<accession>A0ABY7S3E0</accession>
<dbReference type="Gene3D" id="3.40.50.300">
    <property type="entry name" value="P-loop containing nucleotide triphosphate hydrolases"/>
    <property type="match status" value="1"/>
</dbReference>
<dbReference type="InterPro" id="IPR027417">
    <property type="entry name" value="P-loop_NTPase"/>
</dbReference>